<dbReference type="Proteomes" id="UP000265703">
    <property type="component" value="Unassembled WGS sequence"/>
</dbReference>
<evidence type="ECO:0000256" key="2">
    <source>
        <dbReference type="ARBA" id="ARBA00022741"/>
    </source>
</evidence>
<dbReference type="PANTHER" id="PTHR44329">
    <property type="entry name" value="SERINE/THREONINE-PROTEIN KINASE TNNI3K-RELATED"/>
    <property type="match status" value="1"/>
</dbReference>
<dbReference type="Gene3D" id="1.10.510.10">
    <property type="entry name" value="Transferase(Phosphotransferase) domain 1"/>
    <property type="match status" value="1"/>
</dbReference>
<evidence type="ECO:0000313" key="6">
    <source>
        <dbReference type="EMBL" id="RIA85639.1"/>
    </source>
</evidence>
<comment type="caution">
    <text evidence="6">The sequence shown here is derived from an EMBL/GenBank/DDBJ whole genome shotgun (WGS) entry which is preliminary data.</text>
</comment>
<evidence type="ECO:0000259" key="5">
    <source>
        <dbReference type="PROSITE" id="PS50011"/>
    </source>
</evidence>
<name>A0A397SL87_9GLOM</name>
<dbReference type="PANTHER" id="PTHR44329:SF288">
    <property type="entry name" value="MITOGEN-ACTIVATED PROTEIN KINASE KINASE KINASE 20"/>
    <property type="match status" value="1"/>
</dbReference>
<dbReference type="PROSITE" id="PS50011">
    <property type="entry name" value="PROTEIN_KINASE_DOM"/>
    <property type="match status" value="1"/>
</dbReference>
<proteinExistence type="predicted"/>
<dbReference type="GO" id="GO:0004674">
    <property type="term" value="F:protein serine/threonine kinase activity"/>
    <property type="evidence" value="ECO:0007669"/>
    <property type="project" value="TreeGrafter"/>
</dbReference>
<keyword evidence="2" id="KW-0547">Nucleotide-binding</keyword>
<dbReference type="OrthoDB" id="2309253at2759"/>
<feature type="domain" description="Protein kinase" evidence="5">
    <location>
        <begin position="156"/>
        <end position="464"/>
    </location>
</feature>
<accession>A0A397SL87</accession>
<dbReference type="InterPro" id="IPR011009">
    <property type="entry name" value="Kinase-like_dom_sf"/>
</dbReference>
<dbReference type="Pfam" id="PF07714">
    <property type="entry name" value="PK_Tyr_Ser-Thr"/>
    <property type="match status" value="1"/>
</dbReference>
<evidence type="ECO:0000313" key="7">
    <source>
        <dbReference type="Proteomes" id="UP000265703"/>
    </source>
</evidence>
<evidence type="ECO:0000256" key="3">
    <source>
        <dbReference type="ARBA" id="ARBA00022777"/>
    </source>
</evidence>
<keyword evidence="7" id="KW-1185">Reference proteome</keyword>
<organism evidence="6 7">
    <name type="scientific">Glomus cerebriforme</name>
    <dbReference type="NCBI Taxonomy" id="658196"/>
    <lineage>
        <taxon>Eukaryota</taxon>
        <taxon>Fungi</taxon>
        <taxon>Fungi incertae sedis</taxon>
        <taxon>Mucoromycota</taxon>
        <taxon>Glomeromycotina</taxon>
        <taxon>Glomeromycetes</taxon>
        <taxon>Glomerales</taxon>
        <taxon>Glomeraceae</taxon>
        <taxon>Glomus</taxon>
    </lineage>
</organism>
<sequence>MKNLCSLLKIIYNSIKKTKKLCSQKVNKIKNNKNRNQTSKKLVTPETYPIRSFQGNGKKITNRYEEMIKNEKELINNTTRTKVISMELRLKNGVCLSCIRELEVRDWCRFCEAKKFEQNFKNWTSGNSEVDELIRKSQLNAQDGLDYFEWIDYREIESIEYITKGGSSRIFKGVWIKGPKHKLDSKKLNWRNIPNTTVALKEMNSFDQFLYEVQNHQKFLCNHENHVLRCFGITKSPEDDVEFTKWLEKNANRDSCFKERPKPNSYMMVLLWADDGNLFNYIKNKECDEKFTWYKRLEILKAISDALESIHGKKMIHQDLHCGNILMDDKDQFQFPAISDLGLCGSYNQTDAIKGRIEFIAPEHLKPNPEPFTTASDIYSFGIIMWVICCCNLPYREEYDNTFLPQCIIDGFRPEIPKNIPSIYTDLMKRCWDNDLNKRPNALELKNNFSKWKKQYYSDGNEFFMVEKERLNKIRNPDLFDNISKNQEIEYNKNIIDLDLSNIKLFFTENVNFKNF</sequence>
<dbReference type="InterPro" id="IPR000719">
    <property type="entry name" value="Prot_kinase_dom"/>
</dbReference>
<keyword evidence="1" id="KW-0808">Transferase</keyword>
<dbReference type="AlphaFoldDB" id="A0A397SL87"/>
<dbReference type="EMBL" id="QKYT01000413">
    <property type="protein sequence ID" value="RIA85639.1"/>
    <property type="molecule type" value="Genomic_DNA"/>
</dbReference>
<evidence type="ECO:0000256" key="4">
    <source>
        <dbReference type="ARBA" id="ARBA00022840"/>
    </source>
</evidence>
<protein>
    <submittedName>
        <fullName evidence="6">Kinase-like domain-containing protein</fullName>
    </submittedName>
</protein>
<gene>
    <name evidence="6" type="ORF">C1645_781453</name>
</gene>
<dbReference type="SUPFAM" id="SSF56112">
    <property type="entry name" value="Protein kinase-like (PK-like)"/>
    <property type="match status" value="1"/>
</dbReference>
<reference evidence="6 7" key="1">
    <citation type="submission" date="2018-06" db="EMBL/GenBank/DDBJ databases">
        <title>Comparative genomics reveals the genomic features of Rhizophagus irregularis, R. cerebriforme, R. diaphanum and Gigaspora rosea, and their symbiotic lifestyle signature.</title>
        <authorList>
            <person name="Morin E."/>
            <person name="San Clemente H."/>
            <person name="Chen E.C.H."/>
            <person name="De La Providencia I."/>
            <person name="Hainaut M."/>
            <person name="Kuo A."/>
            <person name="Kohler A."/>
            <person name="Murat C."/>
            <person name="Tang N."/>
            <person name="Roy S."/>
            <person name="Loubradou J."/>
            <person name="Henrissat B."/>
            <person name="Grigoriev I.V."/>
            <person name="Corradi N."/>
            <person name="Roux C."/>
            <person name="Martin F.M."/>
        </authorList>
    </citation>
    <scope>NUCLEOTIDE SEQUENCE [LARGE SCALE GENOMIC DNA]</scope>
    <source>
        <strain evidence="6 7">DAOM 227022</strain>
    </source>
</reference>
<dbReference type="InterPro" id="IPR051681">
    <property type="entry name" value="Ser/Thr_Kinases-Pseudokinases"/>
</dbReference>
<dbReference type="InterPro" id="IPR001245">
    <property type="entry name" value="Ser-Thr/Tyr_kinase_cat_dom"/>
</dbReference>
<keyword evidence="4" id="KW-0067">ATP-binding</keyword>
<evidence type="ECO:0000256" key="1">
    <source>
        <dbReference type="ARBA" id="ARBA00022679"/>
    </source>
</evidence>
<dbReference type="GO" id="GO:0005524">
    <property type="term" value="F:ATP binding"/>
    <property type="evidence" value="ECO:0007669"/>
    <property type="project" value="UniProtKB-KW"/>
</dbReference>
<dbReference type="STRING" id="658196.A0A397SL87"/>
<keyword evidence="3 6" id="KW-0418">Kinase</keyword>